<accession>A0A9X3XMA5</accession>
<proteinExistence type="predicted"/>
<evidence type="ECO:0000313" key="2">
    <source>
        <dbReference type="Proteomes" id="UP001141183"/>
    </source>
</evidence>
<name>A0A9X3XMA5_9CLOT</name>
<comment type="caution">
    <text evidence="1">The sequence shown here is derived from an EMBL/GenBank/DDBJ whole genome shotgun (WGS) entry which is preliminary data.</text>
</comment>
<keyword evidence="2" id="KW-1185">Reference proteome</keyword>
<dbReference type="NCBIfam" id="TIGR01637">
    <property type="entry name" value="phage_arpU"/>
    <property type="match status" value="1"/>
</dbReference>
<reference evidence="1" key="1">
    <citation type="submission" date="2022-05" db="EMBL/GenBank/DDBJ databases">
        <title>Draft genome sequence of Clostridium tertium strain CP3 isolated from Peru.</title>
        <authorList>
            <person name="Hurtado R."/>
            <person name="Lima L."/>
            <person name="Sousa T."/>
            <person name="Jaiswal A.K."/>
            <person name="Tiwari S."/>
            <person name="Maturrano L."/>
            <person name="Brenig B."/>
            <person name="Azevedo V."/>
        </authorList>
    </citation>
    <scope>NUCLEOTIDE SEQUENCE</scope>
    <source>
        <strain evidence="1">CP3</strain>
    </source>
</reference>
<protein>
    <submittedName>
        <fullName evidence="1">Nitroreductase</fullName>
    </submittedName>
</protein>
<evidence type="ECO:0000313" key="1">
    <source>
        <dbReference type="EMBL" id="MDC4241965.1"/>
    </source>
</evidence>
<dbReference type="InterPro" id="IPR006524">
    <property type="entry name" value="ArpU-like"/>
</dbReference>
<dbReference type="EMBL" id="JAMRYU010000022">
    <property type="protein sequence ID" value="MDC4241965.1"/>
    <property type="molecule type" value="Genomic_DNA"/>
</dbReference>
<organism evidence="1 2">
    <name type="scientific">Clostridium tertium</name>
    <dbReference type="NCBI Taxonomy" id="1559"/>
    <lineage>
        <taxon>Bacteria</taxon>
        <taxon>Bacillati</taxon>
        <taxon>Bacillota</taxon>
        <taxon>Clostridia</taxon>
        <taxon>Eubacteriales</taxon>
        <taxon>Clostridiaceae</taxon>
        <taxon>Clostridium</taxon>
    </lineage>
</organism>
<dbReference type="AlphaFoldDB" id="A0A9X3XMA5"/>
<dbReference type="Proteomes" id="UP001141183">
    <property type="component" value="Unassembled WGS sequence"/>
</dbReference>
<sequence>MLINEEKYKKFKRQVEDDLEKYYYYLISIETPGLGQATRWDKVYEKSNTPSDPVSKAAIDDEYKRILVNAIDNVYDRLDEKSKRIIEEYYFKGNIIKAEEVMTELKINKSKYYELKKISLYKFMLGLGYC</sequence>
<dbReference type="RefSeq" id="WP_272470653.1">
    <property type="nucleotide sequence ID" value="NZ_JAMRYU010000022.1"/>
</dbReference>
<gene>
    <name evidence="1" type="ORF">NE398_17665</name>
</gene>